<dbReference type="PROSITE" id="PS51782">
    <property type="entry name" value="LYSM"/>
    <property type="match status" value="1"/>
</dbReference>
<feature type="signal peptide" evidence="4">
    <location>
        <begin position="1"/>
        <end position="34"/>
    </location>
</feature>
<evidence type="ECO:0000256" key="3">
    <source>
        <dbReference type="SAM" id="MobiDB-lite"/>
    </source>
</evidence>
<gene>
    <name evidence="6" type="ORF">GCM10020260_20340</name>
</gene>
<dbReference type="Proteomes" id="UP001501736">
    <property type="component" value="Unassembled WGS sequence"/>
</dbReference>
<keyword evidence="7" id="KW-1185">Reference proteome</keyword>
<dbReference type="RefSeq" id="WP_344720918.1">
    <property type="nucleotide sequence ID" value="NZ_BAAAYG010000007.1"/>
</dbReference>
<evidence type="ECO:0000313" key="7">
    <source>
        <dbReference type="Proteomes" id="UP001501736"/>
    </source>
</evidence>
<accession>A0ABP6RH04</accession>
<sequence length="274" mass="28552">MQTKQTFKKIVGGGMAAATLAGVGVAATAPAANASVWDQLAQCESGGDWSANTGNGFYGGLQFTPSSWAAVGGSGMPHEASKAEQIQRAEKLQSMQGWGAWPACSAKLGLSGDPAPAPEPEPEPADQGPTDAELEAQRQAEAEAEQQAQAEAEAEAQRQAEQQAQAEAEQQAQAEAEAEAQRQAEQQAQAEAQAQAQAEAEQQAQAEAQQQSAAQSAEVEVSGETHQVQSGDTLAKIAAEHGIENWRDLLNANADQIEDPNLIFVGDELKLPVA</sequence>
<evidence type="ECO:0000259" key="5">
    <source>
        <dbReference type="PROSITE" id="PS51782"/>
    </source>
</evidence>
<feature type="region of interest" description="Disordered" evidence="3">
    <location>
        <begin position="105"/>
        <end position="233"/>
    </location>
</feature>
<reference evidence="7" key="1">
    <citation type="journal article" date="2019" name="Int. J. Syst. Evol. Microbiol.">
        <title>The Global Catalogue of Microorganisms (GCM) 10K type strain sequencing project: providing services to taxonomists for standard genome sequencing and annotation.</title>
        <authorList>
            <consortium name="The Broad Institute Genomics Platform"/>
            <consortium name="The Broad Institute Genome Sequencing Center for Infectious Disease"/>
            <person name="Wu L."/>
            <person name="Ma J."/>
        </authorList>
    </citation>
    <scope>NUCLEOTIDE SEQUENCE [LARGE SCALE GENOMIC DNA]</scope>
    <source>
        <strain evidence="7">JCM 11483</strain>
    </source>
</reference>
<comment type="similarity">
    <text evidence="1">Belongs to the transglycosylase family. Rpf subfamily.</text>
</comment>
<dbReference type="SUPFAM" id="SSF54106">
    <property type="entry name" value="LysM domain"/>
    <property type="match status" value="1"/>
</dbReference>
<dbReference type="CDD" id="cd00118">
    <property type="entry name" value="LysM"/>
    <property type="match status" value="1"/>
</dbReference>
<name>A0ABP6RH04_9MICC</name>
<dbReference type="EMBL" id="BAAAYG010000007">
    <property type="protein sequence ID" value="GAA3286140.1"/>
    <property type="molecule type" value="Genomic_DNA"/>
</dbReference>
<feature type="compositionally biased region" description="Low complexity" evidence="3">
    <location>
        <begin position="145"/>
        <end position="218"/>
    </location>
</feature>
<dbReference type="SUPFAM" id="SSF53955">
    <property type="entry name" value="Lysozyme-like"/>
    <property type="match status" value="1"/>
</dbReference>
<dbReference type="Pfam" id="PF01476">
    <property type="entry name" value="LysM"/>
    <property type="match status" value="1"/>
</dbReference>
<dbReference type="Gene3D" id="1.10.530.10">
    <property type="match status" value="1"/>
</dbReference>
<dbReference type="InterPro" id="IPR018392">
    <property type="entry name" value="LysM"/>
</dbReference>
<keyword evidence="2" id="KW-0378">Hydrolase</keyword>
<feature type="domain" description="LysM" evidence="5">
    <location>
        <begin position="224"/>
        <end position="271"/>
    </location>
</feature>
<dbReference type="InterPro" id="IPR010618">
    <property type="entry name" value="RPF"/>
</dbReference>
<dbReference type="InterPro" id="IPR036779">
    <property type="entry name" value="LysM_dom_sf"/>
</dbReference>
<evidence type="ECO:0000313" key="6">
    <source>
        <dbReference type="EMBL" id="GAA3286140.1"/>
    </source>
</evidence>
<dbReference type="Pfam" id="PF06737">
    <property type="entry name" value="Transglycosylas"/>
    <property type="match status" value="1"/>
</dbReference>
<dbReference type="Gene3D" id="3.10.350.10">
    <property type="entry name" value="LysM domain"/>
    <property type="match status" value="1"/>
</dbReference>
<keyword evidence="4" id="KW-0732">Signal</keyword>
<evidence type="ECO:0000256" key="1">
    <source>
        <dbReference type="ARBA" id="ARBA00010830"/>
    </source>
</evidence>
<dbReference type="InterPro" id="IPR023346">
    <property type="entry name" value="Lysozyme-like_dom_sf"/>
</dbReference>
<proteinExistence type="inferred from homology"/>
<dbReference type="CDD" id="cd13925">
    <property type="entry name" value="RPF"/>
    <property type="match status" value="1"/>
</dbReference>
<feature type="chain" id="PRO_5045355906" description="LysM domain-containing protein" evidence="4">
    <location>
        <begin position="35"/>
        <end position="274"/>
    </location>
</feature>
<dbReference type="SMART" id="SM00257">
    <property type="entry name" value="LysM"/>
    <property type="match status" value="1"/>
</dbReference>
<evidence type="ECO:0000256" key="4">
    <source>
        <dbReference type="SAM" id="SignalP"/>
    </source>
</evidence>
<protein>
    <recommendedName>
        <fullName evidence="5">LysM domain-containing protein</fullName>
    </recommendedName>
</protein>
<comment type="caution">
    <text evidence="6">The sequence shown here is derived from an EMBL/GenBank/DDBJ whole genome shotgun (WGS) entry which is preliminary data.</text>
</comment>
<evidence type="ECO:0000256" key="2">
    <source>
        <dbReference type="ARBA" id="ARBA00022801"/>
    </source>
</evidence>
<organism evidence="6 7">
    <name type="scientific">Nesterenkonia halobia</name>
    <dbReference type="NCBI Taxonomy" id="37922"/>
    <lineage>
        <taxon>Bacteria</taxon>
        <taxon>Bacillati</taxon>
        <taxon>Actinomycetota</taxon>
        <taxon>Actinomycetes</taxon>
        <taxon>Micrococcales</taxon>
        <taxon>Micrococcaceae</taxon>
        <taxon>Nesterenkonia</taxon>
    </lineage>
</organism>